<comment type="caution">
    <text evidence="5">The sequence shown here is derived from an EMBL/GenBank/DDBJ whole genome shotgun (WGS) entry which is preliminary data.</text>
</comment>
<dbReference type="InterPro" id="IPR050505">
    <property type="entry name" value="WDR55/POC1"/>
</dbReference>
<evidence type="ECO:0000313" key="6">
    <source>
        <dbReference type="Proteomes" id="UP001500131"/>
    </source>
</evidence>
<dbReference type="InterPro" id="IPR036322">
    <property type="entry name" value="WD40_repeat_dom_sf"/>
</dbReference>
<dbReference type="InterPro" id="IPR015943">
    <property type="entry name" value="WD40/YVTN_repeat-like_dom_sf"/>
</dbReference>
<dbReference type="PANTHER" id="PTHR44019:SF8">
    <property type="entry name" value="POC1 CENTRIOLAR PROTEIN HOMOLOG"/>
    <property type="match status" value="1"/>
</dbReference>
<dbReference type="Proteomes" id="UP001500131">
    <property type="component" value="Unassembled WGS sequence"/>
</dbReference>
<dbReference type="Pfam" id="PF00400">
    <property type="entry name" value="WD40"/>
    <property type="match status" value="1"/>
</dbReference>
<dbReference type="PROSITE" id="PS50082">
    <property type="entry name" value="WD_REPEATS_2"/>
    <property type="match status" value="1"/>
</dbReference>
<evidence type="ECO:0000256" key="2">
    <source>
        <dbReference type="ARBA" id="ARBA00022737"/>
    </source>
</evidence>
<dbReference type="PANTHER" id="PTHR44019">
    <property type="entry name" value="WD REPEAT-CONTAINING PROTEIN 55"/>
    <property type="match status" value="1"/>
</dbReference>
<dbReference type="EMBL" id="JBAMZK010000036">
    <property type="protein sequence ID" value="KAL0494465.1"/>
    <property type="molecule type" value="Genomic_DNA"/>
</dbReference>
<evidence type="ECO:0000256" key="3">
    <source>
        <dbReference type="PROSITE-ProRule" id="PRU00221"/>
    </source>
</evidence>
<dbReference type="SMART" id="SM00320">
    <property type="entry name" value="WD40"/>
    <property type="match status" value="4"/>
</dbReference>
<accession>A0AAW2ZX96</accession>
<feature type="repeat" description="WD" evidence="3">
    <location>
        <begin position="15"/>
        <end position="56"/>
    </location>
</feature>
<dbReference type="InterPro" id="IPR001680">
    <property type="entry name" value="WD40_rpt"/>
</dbReference>
<reference evidence="5 6" key="1">
    <citation type="submission" date="2024-02" db="EMBL/GenBank/DDBJ databases">
        <title>FIRST GENOME SEQUENCES OF Leishmania (Viannia) shawi, Leishmania (Viannia) lindenbergi AND Leishmania (Viannia) utingensis.</title>
        <authorList>
            <person name="Resadore F."/>
            <person name="Custodio M.G.F."/>
            <person name="Boite M.C."/>
            <person name="Cupolillo E."/>
            <person name="Ferreira G.E.M."/>
        </authorList>
    </citation>
    <scope>NUCLEOTIDE SEQUENCE [LARGE SCALE GENOMIC DNA]</scope>
    <source>
        <strain evidence="5 6">MHOM/BR/1966/M15733</strain>
    </source>
</reference>
<feature type="compositionally biased region" description="Basic and acidic residues" evidence="4">
    <location>
        <begin position="159"/>
        <end position="174"/>
    </location>
</feature>
<keyword evidence="6" id="KW-1185">Reference proteome</keyword>
<sequence length="634" mass="68447">MSSVTSAFDSFRCTYRGANDSVNDIDVDPNGGRLYAACSSGDVCVWDIQTQELKARLCHPQRVNAVRCFPLCNSAASCATPLQPPPAEIPVVVSDREDCDALNRDSVAHYDIRWVLTGSEDGVVVVWCPVTYRMQNMCRPCSAAITALQLIPEPSSRATSKEGASEMEHRTSDPRHRRRYIEVDDGPAICCAVSLRNVCILRVTTASSELVLLRAFQHHALITALTYVAPSMSLSTPLLVVGQEEGTLCVWNCAAWTYHDTMPYPTGEVDVAADARDDPTSVHEPLFQHGRVSKTFLYNCRRCNPSSDQAPLAGEAPATASVNPSDYIREMPASVSAEAMSVLESNCGTLPHSAKQAFLEQQQQQQQDQGGLRFPAAPRDWRYDSRRVTCLTASRSSTHGSRSSYLYSGHAAGEVLLWGSVRKELTLLLLLKKIVLFSPSVWVWHLCAVPTLHISMPQPSEQKLGLKAGAKASLRPVNSRMISGTKSKSTMPLSSTRCARAGVASPLSTTHVSPLELIVWSDSGAVEYVSTRMRHVLHRQGPGFVSAAACVWGSPTIAPPPAPGPVSTLGSDYAAAATSSTKPTSKRSGGAVGGGHASSLSAHQYLVMAGFDGRVERYDVTEVLELVKSSGKVF</sequence>
<organism evidence="5 6">
    <name type="scientific">Leishmania lindenbergi</name>
    <dbReference type="NCBI Taxonomy" id="651832"/>
    <lineage>
        <taxon>Eukaryota</taxon>
        <taxon>Discoba</taxon>
        <taxon>Euglenozoa</taxon>
        <taxon>Kinetoplastea</taxon>
        <taxon>Metakinetoplastina</taxon>
        <taxon>Trypanosomatida</taxon>
        <taxon>Trypanosomatidae</taxon>
        <taxon>Leishmaniinae</taxon>
        <taxon>Leishmania</taxon>
    </lineage>
</organism>
<evidence type="ECO:0000256" key="4">
    <source>
        <dbReference type="SAM" id="MobiDB-lite"/>
    </source>
</evidence>
<keyword evidence="1 3" id="KW-0853">WD repeat</keyword>
<protein>
    <submittedName>
        <fullName evidence="5">WD domain, G-beta repeat</fullName>
    </submittedName>
</protein>
<evidence type="ECO:0000256" key="1">
    <source>
        <dbReference type="ARBA" id="ARBA00022574"/>
    </source>
</evidence>
<dbReference type="AlphaFoldDB" id="A0AAW2ZX96"/>
<feature type="region of interest" description="Disordered" evidence="4">
    <location>
        <begin position="155"/>
        <end position="174"/>
    </location>
</feature>
<gene>
    <name evidence="5" type="ORF">Q4I31_007576</name>
</gene>
<name>A0AAW2ZX96_9TRYP</name>
<proteinExistence type="predicted"/>
<dbReference type="Gene3D" id="2.130.10.10">
    <property type="entry name" value="YVTN repeat-like/Quinoprotein amine dehydrogenase"/>
    <property type="match status" value="2"/>
</dbReference>
<keyword evidence="2" id="KW-0677">Repeat</keyword>
<evidence type="ECO:0000313" key="5">
    <source>
        <dbReference type="EMBL" id="KAL0494465.1"/>
    </source>
</evidence>
<dbReference type="SUPFAM" id="SSF50978">
    <property type="entry name" value="WD40 repeat-like"/>
    <property type="match status" value="1"/>
</dbReference>